<evidence type="ECO:0000313" key="2">
    <source>
        <dbReference type="Proteomes" id="UP000075243"/>
    </source>
</evidence>
<dbReference type="PANTHER" id="PTHR37610">
    <property type="entry name" value="CCHC-TYPE DOMAIN-CONTAINING PROTEIN"/>
    <property type="match status" value="1"/>
</dbReference>
<dbReference type="OMA" id="NTTHMAF"/>
<reference evidence="1" key="1">
    <citation type="journal article" date="2012" name="Nat. Biotechnol.">
        <title>Draft genome sequence of pigeonpea (Cajanus cajan), an orphan legume crop of resource-poor farmers.</title>
        <authorList>
            <person name="Varshney R.K."/>
            <person name="Chen W."/>
            <person name="Li Y."/>
            <person name="Bharti A.K."/>
            <person name="Saxena R.K."/>
            <person name="Schlueter J.A."/>
            <person name="Donoghue M.T."/>
            <person name="Azam S."/>
            <person name="Fan G."/>
            <person name="Whaley A.M."/>
            <person name="Farmer A.D."/>
            <person name="Sheridan J."/>
            <person name="Iwata A."/>
            <person name="Tuteja R."/>
            <person name="Penmetsa R.V."/>
            <person name="Wu W."/>
            <person name="Upadhyaya H.D."/>
            <person name="Yang S.P."/>
            <person name="Shah T."/>
            <person name="Saxena K.B."/>
            <person name="Michael T."/>
            <person name="McCombie W.R."/>
            <person name="Yang B."/>
            <person name="Zhang G."/>
            <person name="Yang H."/>
            <person name="Wang J."/>
            <person name="Spillane C."/>
            <person name="Cook D.R."/>
            <person name="May G.D."/>
            <person name="Xu X."/>
            <person name="Jackson S.A."/>
        </authorList>
    </citation>
    <scope>NUCLEOTIDE SEQUENCE [LARGE SCALE GENOMIC DNA]</scope>
</reference>
<dbReference type="Pfam" id="PF14223">
    <property type="entry name" value="Retrotran_gag_2"/>
    <property type="match status" value="1"/>
</dbReference>
<organism evidence="1 2">
    <name type="scientific">Cajanus cajan</name>
    <name type="common">Pigeon pea</name>
    <name type="synonym">Cajanus indicus</name>
    <dbReference type="NCBI Taxonomy" id="3821"/>
    <lineage>
        <taxon>Eukaryota</taxon>
        <taxon>Viridiplantae</taxon>
        <taxon>Streptophyta</taxon>
        <taxon>Embryophyta</taxon>
        <taxon>Tracheophyta</taxon>
        <taxon>Spermatophyta</taxon>
        <taxon>Magnoliopsida</taxon>
        <taxon>eudicotyledons</taxon>
        <taxon>Gunneridae</taxon>
        <taxon>Pentapetalae</taxon>
        <taxon>rosids</taxon>
        <taxon>fabids</taxon>
        <taxon>Fabales</taxon>
        <taxon>Fabaceae</taxon>
        <taxon>Papilionoideae</taxon>
        <taxon>50 kb inversion clade</taxon>
        <taxon>NPAAA clade</taxon>
        <taxon>indigoferoid/millettioid clade</taxon>
        <taxon>Phaseoleae</taxon>
        <taxon>Cajanus</taxon>
    </lineage>
</organism>
<sequence length="233" mass="26602">MAMENFCIRFSGKNYAAWEFQFKMFVKGKGMWGHIDGSSTVPTDNAALTAWETKDAQVISWILGSIEPQLVNNLRSFSTAKAMWDYLKQLYNQDNAAKRFQLELDIANYKQGDMSIQDYYSGFLNLWAEHSAILHSKVPTESLPAIQAVYEVSKRDQFLMKLRPEYEAARAALLNRHPVPSLEVCVGELLREEQRLLTQGSMSDISDNTIAYFAQGQSKSCDMRQIQCFSCKH</sequence>
<dbReference type="Gramene" id="C.cajan_24998.t">
    <property type="protein sequence ID" value="C.cajan_24998.t.cds1"/>
    <property type="gene ID" value="C.cajan_24998"/>
</dbReference>
<dbReference type="EMBL" id="KQ483445">
    <property type="protein sequence ID" value="KYP50959.1"/>
    <property type="molecule type" value="Genomic_DNA"/>
</dbReference>
<accession>A0A151S851</accession>
<dbReference type="OrthoDB" id="1706811at2759"/>
<protein>
    <submittedName>
        <fullName evidence="1">Uncharacterized protein</fullName>
    </submittedName>
</protein>
<keyword evidence="2" id="KW-1185">Reference proteome</keyword>
<proteinExistence type="predicted"/>
<name>A0A151S851_CAJCA</name>
<dbReference type="PANTHER" id="PTHR37610:SF77">
    <property type="entry name" value="INTEGRASE CATALYTIC DOMAIN-CONTAINING PROTEIN"/>
    <property type="match status" value="1"/>
</dbReference>
<evidence type="ECO:0000313" key="1">
    <source>
        <dbReference type="EMBL" id="KYP50959.1"/>
    </source>
</evidence>
<gene>
    <name evidence="1" type="ORF">KK1_027169</name>
</gene>
<dbReference type="Proteomes" id="UP000075243">
    <property type="component" value="Unassembled WGS sequence"/>
</dbReference>
<dbReference type="AlphaFoldDB" id="A0A151S851"/>